<dbReference type="eggNOG" id="COG0457">
    <property type="taxonomic scope" value="Bacteria"/>
</dbReference>
<dbReference type="OrthoDB" id="595327at2"/>
<dbReference type="InterPro" id="IPR019734">
    <property type="entry name" value="TPR_rpt"/>
</dbReference>
<dbReference type="SUPFAM" id="SSF48452">
    <property type="entry name" value="TPR-like"/>
    <property type="match status" value="1"/>
</dbReference>
<keyword evidence="3" id="KW-1185">Reference proteome</keyword>
<evidence type="ECO:0000313" key="2">
    <source>
        <dbReference type="EMBL" id="ACF10914.1"/>
    </source>
</evidence>
<keyword evidence="1" id="KW-0802">TPR repeat</keyword>
<evidence type="ECO:0000256" key="1">
    <source>
        <dbReference type="PROSITE-ProRule" id="PRU00339"/>
    </source>
</evidence>
<proteinExistence type="predicted"/>
<feature type="repeat" description="TPR" evidence="1">
    <location>
        <begin position="64"/>
        <end position="97"/>
    </location>
</feature>
<dbReference type="AlphaFoldDB" id="B3QLM4"/>
<protein>
    <submittedName>
        <fullName evidence="2">TPR repeat-containing protein</fullName>
    </submittedName>
</protein>
<dbReference type="InterPro" id="IPR011990">
    <property type="entry name" value="TPR-like_helical_dom_sf"/>
</dbReference>
<accession>B3QLM4</accession>
<dbReference type="KEGG" id="cpc:Cpar_0492"/>
<dbReference type="Gene3D" id="1.25.40.10">
    <property type="entry name" value="Tetratricopeptide repeat domain"/>
    <property type="match status" value="2"/>
</dbReference>
<dbReference type="Pfam" id="PF13181">
    <property type="entry name" value="TPR_8"/>
    <property type="match status" value="1"/>
</dbReference>
<dbReference type="STRING" id="517417.Cpar_0492"/>
<reference evidence="2" key="1">
    <citation type="submission" date="2008-06" db="EMBL/GenBank/DDBJ databases">
        <title>Complete sequence of Chlorobaculum parvum NCIB 8327.</title>
        <authorList>
            <consortium name="US DOE Joint Genome Institute"/>
            <person name="Lucas S."/>
            <person name="Copeland A."/>
            <person name="Lapidus A."/>
            <person name="Glavina del Rio T."/>
            <person name="Dalin E."/>
            <person name="Tice H."/>
            <person name="Bruce D."/>
            <person name="Goodwin L."/>
            <person name="Pitluck S."/>
            <person name="Schmutz J."/>
            <person name="Larimer F."/>
            <person name="Land M."/>
            <person name="Hauser L."/>
            <person name="Kyrpides N."/>
            <person name="Mikhailova N."/>
            <person name="Zhao F."/>
            <person name="Li T."/>
            <person name="Liu Z."/>
            <person name="Overmann J."/>
            <person name="Bryant D.A."/>
            <person name="Richardson P."/>
        </authorList>
    </citation>
    <scope>NUCLEOTIDE SEQUENCE [LARGE SCALE GENOMIC DNA]</scope>
    <source>
        <strain evidence="2">NCIB 8327</strain>
    </source>
</reference>
<dbReference type="PANTHER" id="PTHR47059">
    <property type="entry name" value="TETRATRICOPEPTIDE REPEAT PROTEIN 32"/>
    <property type="match status" value="1"/>
</dbReference>
<dbReference type="PANTHER" id="PTHR47059:SF1">
    <property type="entry name" value="TETRATRICOPEPTIDE REPEAT PROTEIN 32"/>
    <property type="match status" value="1"/>
</dbReference>
<name>B3QLM4_CHLP8</name>
<dbReference type="RefSeq" id="WP_012501747.1">
    <property type="nucleotide sequence ID" value="NC_011027.1"/>
</dbReference>
<evidence type="ECO:0000313" key="3">
    <source>
        <dbReference type="Proteomes" id="UP000008811"/>
    </source>
</evidence>
<dbReference type="PROSITE" id="PS50005">
    <property type="entry name" value="TPR"/>
    <property type="match status" value="1"/>
</dbReference>
<dbReference type="Proteomes" id="UP000008811">
    <property type="component" value="Chromosome"/>
</dbReference>
<organism evidence="2 3">
    <name type="scientific">Chlorobaculum parvum (strain DSM 263 / NCIMB 8327)</name>
    <name type="common">Chlorobium vibrioforme subsp. thiosulfatophilum</name>
    <dbReference type="NCBI Taxonomy" id="517417"/>
    <lineage>
        <taxon>Bacteria</taxon>
        <taxon>Pseudomonadati</taxon>
        <taxon>Chlorobiota</taxon>
        <taxon>Chlorobiia</taxon>
        <taxon>Chlorobiales</taxon>
        <taxon>Chlorobiaceae</taxon>
        <taxon>Chlorobaculum</taxon>
    </lineage>
</organism>
<dbReference type="HOGENOM" id="CLU_1841555_0_0_10"/>
<gene>
    <name evidence="2" type="ordered locus">Cpar_0492</name>
</gene>
<dbReference type="SMART" id="SM00028">
    <property type="entry name" value="TPR"/>
    <property type="match status" value="2"/>
</dbReference>
<dbReference type="EMBL" id="CP001099">
    <property type="protein sequence ID" value="ACF10914.1"/>
    <property type="molecule type" value="Genomic_DNA"/>
</dbReference>
<sequence length="145" mass="15962">MLKDALGAWRGSEEEISRLIEADPLNADAWCSRAGVRSAAGDLAGALDDLTMAIKLGLRYRERIVAWGNRGMIRYETGDYEGAVEDFSAVIEARPRKSIMKAALMQRALAKQKLGDMNGASADRQLARILSPELNKQQNQKENIA</sequence>